<keyword evidence="2" id="KW-0808">Transferase</keyword>
<sequence length="81" mass="8836">LASGLEYLHSSGIIHRDLKPPNVLFTDALATRAKLADFGLSATADSDGMTIGYMMGTEPYMAPEIKRCGRYTNRVDVWSLG</sequence>
<reference evidence="11" key="1">
    <citation type="journal article" date="2012" name="Science">
        <title>The Paleozoic origin of enzymatic lignin decomposition reconstructed from 31 fungal genomes.</title>
        <authorList>
            <person name="Floudas D."/>
            <person name="Binder M."/>
            <person name="Riley R."/>
            <person name="Barry K."/>
            <person name="Blanchette R.A."/>
            <person name="Henrissat B."/>
            <person name="Martinez A.T."/>
            <person name="Otillar R."/>
            <person name="Spatafora J.W."/>
            <person name="Yadav J.S."/>
            <person name="Aerts A."/>
            <person name="Benoit I."/>
            <person name="Boyd A."/>
            <person name="Carlson A."/>
            <person name="Copeland A."/>
            <person name="Coutinho P.M."/>
            <person name="de Vries R.P."/>
            <person name="Ferreira P."/>
            <person name="Findley K."/>
            <person name="Foster B."/>
            <person name="Gaskell J."/>
            <person name="Glotzer D."/>
            <person name="Gorecki P."/>
            <person name="Heitman J."/>
            <person name="Hesse C."/>
            <person name="Hori C."/>
            <person name="Igarashi K."/>
            <person name="Jurgens J.A."/>
            <person name="Kallen N."/>
            <person name="Kersten P."/>
            <person name="Kohler A."/>
            <person name="Kuees U."/>
            <person name="Kumar T.K.A."/>
            <person name="Kuo A."/>
            <person name="LaButti K."/>
            <person name="Larrondo L.F."/>
            <person name="Lindquist E."/>
            <person name="Ling A."/>
            <person name="Lombard V."/>
            <person name="Lucas S."/>
            <person name="Lundell T."/>
            <person name="Martin R."/>
            <person name="McLaughlin D.J."/>
            <person name="Morgenstern I."/>
            <person name="Morin E."/>
            <person name="Murat C."/>
            <person name="Nagy L.G."/>
            <person name="Nolan M."/>
            <person name="Ohm R.A."/>
            <person name="Patyshakuliyeva A."/>
            <person name="Rokas A."/>
            <person name="Ruiz-Duenas F.J."/>
            <person name="Sabat G."/>
            <person name="Salamov A."/>
            <person name="Samejima M."/>
            <person name="Schmutz J."/>
            <person name="Slot J.C."/>
            <person name="St John F."/>
            <person name="Stenlid J."/>
            <person name="Sun H."/>
            <person name="Sun S."/>
            <person name="Syed K."/>
            <person name="Tsang A."/>
            <person name="Wiebenga A."/>
            <person name="Young D."/>
            <person name="Pisabarro A."/>
            <person name="Eastwood D.C."/>
            <person name="Martin F."/>
            <person name="Cullen D."/>
            <person name="Grigoriev I.V."/>
            <person name="Hibbett D.S."/>
        </authorList>
    </citation>
    <scope>NUCLEOTIDE SEQUENCE [LARGE SCALE GENOMIC DNA]</scope>
    <source>
        <strain evidence="11">TFB10046</strain>
    </source>
</reference>
<keyword evidence="3 7" id="KW-0547">Nucleotide-binding</keyword>
<evidence type="ECO:0000256" key="6">
    <source>
        <dbReference type="PIRSR" id="PIRSR630616-1"/>
    </source>
</evidence>
<gene>
    <name evidence="10" type="ORF">AURDEDRAFT_23540</name>
</gene>
<evidence type="ECO:0000259" key="9">
    <source>
        <dbReference type="PROSITE" id="PS50011"/>
    </source>
</evidence>
<dbReference type="EMBL" id="JH688994">
    <property type="protein sequence ID" value="EJD32418.1"/>
    <property type="molecule type" value="Genomic_DNA"/>
</dbReference>
<feature type="cross-link" description="Glycyl lysine isopeptide (Lys-Gly) (interchain with G-Cter in SUMO2)" evidence="8">
    <location>
        <position position="19"/>
    </location>
</feature>
<evidence type="ECO:0000256" key="3">
    <source>
        <dbReference type="ARBA" id="ARBA00022741"/>
    </source>
</evidence>
<protein>
    <submittedName>
        <fullName evidence="10">Kinase-like protein</fullName>
    </submittedName>
</protein>
<accession>J0WJE9</accession>
<dbReference type="GO" id="GO:0005524">
    <property type="term" value="F:ATP binding"/>
    <property type="evidence" value="ECO:0007669"/>
    <property type="project" value="UniProtKB-KW"/>
</dbReference>
<keyword evidence="4 10" id="KW-0418">Kinase</keyword>
<feature type="binding site" evidence="7">
    <location>
        <position position="37"/>
    </location>
    <ligand>
        <name>ATP</name>
        <dbReference type="ChEBI" id="CHEBI:30616"/>
    </ligand>
</feature>
<dbReference type="InterPro" id="IPR030616">
    <property type="entry name" value="Aur-like"/>
</dbReference>
<evidence type="ECO:0000256" key="8">
    <source>
        <dbReference type="PIRSR" id="PIRSR630616-3"/>
    </source>
</evidence>
<keyword evidence="1" id="KW-0723">Serine/threonine-protein kinase</keyword>
<name>J0WJE9_AURST</name>
<dbReference type="PROSITE" id="PS00108">
    <property type="entry name" value="PROTEIN_KINASE_ST"/>
    <property type="match status" value="1"/>
</dbReference>
<dbReference type="Proteomes" id="UP000006514">
    <property type="component" value="Unassembled WGS sequence"/>
</dbReference>
<evidence type="ECO:0000256" key="7">
    <source>
        <dbReference type="PIRSR" id="PIRSR630616-2"/>
    </source>
</evidence>
<dbReference type="GO" id="GO:0004674">
    <property type="term" value="F:protein serine/threonine kinase activity"/>
    <property type="evidence" value="ECO:0007669"/>
    <property type="project" value="UniProtKB-KW"/>
</dbReference>
<dbReference type="InParanoid" id="J0WJE9"/>
<dbReference type="SUPFAM" id="SSF56112">
    <property type="entry name" value="Protein kinase-like (PK-like)"/>
    <property type="match status" value="1"/>
</dbReference>
<dbReference type="PANTHER" id="PTHR24350">
    <property type="entry name" value="SERINE/THREONINE-PROTEIN KINASE IAL-RELATED"/>
    <property type="match status" value="1"/>
</dbReference>
<proteinExistence type="predicted"/>
<organism evidence="10 11">
    <name type="scientific">Auricularia subglabra (strain TFB-10046 / SS5)</name>
    <name type="common">White-rot fungus</name>
    <name type="synonym">Auricularia delicata (strain TFB10046)</name>
    <dbReference type="NCBI Taxonomy" id="717982"/>
    <lineage>
        <taxon>Eukaryota</taxon>
        <taxon>Fungi</taxon>
        <taxon>Dikarya</taxon>
        <taxon>Basidiomycota</taxon>
        <taxon>Agaricomycotina</taxon>
        <taxon>Agaricomycetes</taxon>
        <taxon>Auriculariales</taxon>
        <taxon>Auriculariaceae</taxon>
        <taxon>Auricularia</taxon>
    </lineage>
</organism>
<dbReference type="OrthoDB" id="4062651at2759"/>
<evidence type="ECO:0000313" key="10">
    <source>
        <dbReference type="EMBL" id="EJD32418.1"/>
    </source>
</evidence>
<dbReference type="Gene3D" id="1.10.510.10">
    <property type="entry name" value="Transferase(Phosphotransferase) domain 1"/>
    <property type="match status" value="1"/>
</dbReference>
<feature type="non-terminal residue" evidence="10">
    <location>
        <position position="81"/>
    </location>
</feature>
<dbReference type="KEGG" id="adl:AURDEDRAFT_23540"/>
<dbReference type="AlphaFoldDB" id="J0WJE9"/>
<keyword evidence="5 7" id="KW-0067">ATP-binding</keyword>
<keyword evidence="11" id="KW-1185">Reference proteome</keyword>
<evidence type="ECO:0000313" key="11">
    <source>
        <dbReference type="Proteomes" id="UP000006514"/>
    </source>
</evidence>
<dbReference type="OMA" id="HYFAPEM"/>
<dbReference type="Pfam" id="PF00069">
    <property type="entry name" value="Pkinase"/>
    <property type="match status" value="1"/>
</dbReference>
<dbReference type="InterPro" id="IPR008271">
    <property type="entry name" value="Ser/Thr_kinase_AS"/>
</dbReference>
<dbReference type="InterPro" id="IPR011009">
    <property type="entry name" value="Kinase-like_dom_sf"/>
</dbReference>
<dbReference type="InterPro" id="IPR000719">
    <property type="entry name" value="Prot_kinase_dom"/>
</dbReference>
<dbReference type="PROSITE" id="PS50011">
    <property type="entry name" value="PROTEIN_KINASE_DOM"/>
    <property type="match status" value="1"/>
</dbReference>
<evidence type="ECO:0000256" key="5">
    <source>
        <dbReference type="ARBA" id="ARBA00022840"/>
    </source>
</evidence>
<dbReference type="eggNOG" id="KOG0032">
    <property type="taxonomic scope" value="Eukaryota"/>
</dbReference>
<feature type="non-terminal residue" evidence="10">
    <location>
        <position position="1"/>
    </location>
</feature>
<feature type="domain" description="Protein kinase" evidence="9">
    <location>
        <begin position="1"/>
        <end position="81"/>
    </location>
</feature>
<feature type="active site" description="Proton acceptor" evidence="6">
    <location>
        <position position="17"/>
    </location>
</feature>
<evidence type="ECO:0000256" key="2">
    <source>
        <dbReference type="ARBA" id="ARBA00022679"/>
    </source>
</evidence>
<evidence type="ECO:0000256" key="1">
    <source>
        <dbReference type="ARBA" id="ARBA00022527"/>
    </source>
</evidence>
<evidence type="ECO:0000256" key="4">
    <source>
        <dbReference type="ARBA" id="ARBA00022777"/>
    </source>
</evidence>